<feature type="compositionally biased region" description="Polar residues" evidence="6">
    <location>
        <begin position="1"/>
        <end position="10"/>
    </location>
</feature>
<feature type="transmembrane region" description="Helical" evidence="7">
    <location>
        <begin position="334"/>
        <end position="355"/>
    </location>
</feature>
<dbReference type="InterPro" id="IPR044089">
    <property type="entry name" value="Alr1-like"/>
</dbReference>
<sequence length="392" mass="44865">MSTSHSQSSVKEIPSMQRDYSAGEDDLMDSNVDESDVLYPHYGSQAGKTAFTKSSTIDAFAKMKRKMSNGSRLSKQRRLSGEHNRDPFLPETVRYHVYSSEKNGETVRKQQLLSADGQHGLETILKTTGWWIDSQSPTDEEMQPSPHPSRVRHRLDQIKHHHMWIVPSSDWIHYCLMDAIVDAFCPMVHQIEMESLAIDELSLVLHNSERSDMLQRISGCRKHASQISRLLITKVDVMNSLMKRYEEKWQHAGGYGALVQDDHATCSPDQIIALKTLNEVLLHLSDIQDHLMTMTQNMNHYSRILSRAHTNYLAQVNVGLSMTYRTTNKVMNRLSFLGTICIPITFIASLWGMNVKVPGKGILSTSWFYWVLVGMFSYCMILIFLGKKWRVL</sequence>
<dbReference type="InterPro" id="IPR045863">
    <property type="entry name" value="CorA_TM1_TM2"/>
</dbReference>
<evidence type="ECO:0008006" key="10">
    <source>
        <dbReference type="Google" id="ProtNLM"/>
    </source>
</evidence>
<keyword evidence="9" id="KW-1185">Reference proteome</keyword>
<dbReference type="STRING" id="90262.A0A1X2HWR9"/>
<dbReference type="AlphaFoldDB" id="A0A1X2HWR9"/>
<dbReference type="OrthoDB" id="29879at2759"/>
<dbReference type="EMBL" id="MCGE01000053">
    <property type="protein sequence ID" value="ORZ04104.1"/>
    <property type="molecule type" value="Genomic_DNA"/>
</dbReference>
<reference evidence="8 9" key="1">
    <citation type="submission" date="2016-07" db="EMBL/GenBank/DDBJ databases">
        <title>Pervasive Adenine N6-methylation of Active Genes in Fungi.</title>
        <authorList>
            <consortium name="DOE Joint Genome Institute"/>
            <person name="Mondo S.J."/>
            <person name="Dannebaum R.O."/>
            <person name="Kuo R.C."/>
            <person name="Labutti K."/>
            <person name="Haridas S."/>
            <person name="Kuo A."/>
            <person name="Salamov A."/>
            <person name="Ahrendt S.R."/>
            <person name="Lipzen A."/>
            <person name="Sullivan W."/>
            <person name="Andreopoulos W.B."/>
            <person name="Clum A."/>
            <person name="Lindquist E."/>
            <person name="Daum C."/>
            <person name="Ramamoorthy G.K."/>
            <person name="Gryganskyi A."/>
            <person name="Culley D."/>
            <person name="Magnuson J.K."/>
            <person name="James T.Y."/>
            <person name="O'Malley M.A."/>
            <person name="Stajich J.E."/>
            <person name="Spatafora J.W."/>
            <person name="Visel A."/>
            <person name="Grigoriev I.V."/>
        </authorList>
    </citation>
    <scope>NUCLEOTIDE SEQUENCE [LARGE SCALE GENOMIC DNA]</scope>
    <source>
        <strain evidence="8 9">NRRL 1336</strain>
    </source>
</reference>
<keyword evidence="4 7" id="KW-1133">Transmembrane helix</keyword>
<accession>A0A1X2HWR9</accession>
<dbReference type="Pfam" id="PF01544">
    <property type="entry name" value="CorA"/>
    <property type="match status" value="1"/>
</dbReference>
<dbReference type="PANTHER" id="PTHR21535">
    <property type="entry name" value="MAGNESIUM AND COBALT TRANSPORT PROTEIN/MITOCHONDRIAL IMPORT INNER MEMBRANE TRANSLOCASE SUBUNIT TIM8"/>
    <property type="match status" value="1"/>
</dbReference>
<feature type="transmembrane region" description="Helical" evidence="7">
    <location>
        <begin position="367"/>
        <end position="386"/>
    </location>
</feature>
<evidence type="ECO:0000256" key="6">
    <source>
        <dbReference type="SAM" id="MobiDB-lite"/>
    </source>
</evidence>
<protein>
    <recommendedName>
        <fullName evidence="10">Cora-like Mg2+ transporter protein-domain-containing protein</fullName>
    </recommendedName>
</protein>
<evidence type="ECO:0000256" key="2">
    <source>
        <dbReference type="ARBA" id="ARBA00009765"/>
    </source>
</evidence>
<dbReference type="InterPro" id="IPR002523">
    <property type="entry name" value="MgTranspt_CorA/ZnTranspt_ZntB"/>
</dbReference>
<evidence type="ECO:0000256" key="7">
    <source>
        <dbReference type="SAM" id="Phobius"/>
    </source>
</evidence>
<name>A0A1X2HWR9_9FUNG</name>
<dbReference type="PANTHER" id="PTHR21535:SF51">
    <property type="entry name" value="MANGANESE RESISTANCE PROTEIN MNR2"/>
    <property type="match status" value="1"/>
</dbReference>
<dbReference type="SUPFAM" id="SSF143865">
    <property type="entry name" value="CorA soluble domain-like"/>
    <property type="match status" value="1"/>
</dbReference>
<feature type="region of interest" description="Disordered" evidence="6">
    <location>
        <begin position="67"/>
        <end position="86"/>
    </location>
</feature>
<proteinExistence type="inferred from homology"/>
<dbReference type="GO" id="GO:0010961">
    <property type="term" value="P:intracellular magnesium ion homeostasis"/>
    <property type="evidence" value="ECO:0007669"/>
    <property type="project" value="TreeGrafter"/>
</dbReference>
<evidence type="ECO:0000256" key="4">
    <source>
        <dbReference type="ARBA" id="ARBA00022989"/>
    </source>
</evidence>
<dbReference type="Proteomes" id="UP000193560">
    <property type="component" value="Unassembled WGS sequence"/>
</dbReference>
<comment type="caution">
    <text evidence="8">The sequence shown here is derived from an EMBL/GenBank/DDBJ whole genome shotgun (WGS) entry which is preliminary data.</text>
</comment>
<evidence type="ECO:0000256" key="1">
    <source>
        <dbReference type="ARBA" id="ARBA00004141"/>
    </source>
</evidence>
<gene>
    <name evidence="8" type="ORF">BCR42DRAFT_457285</name>
</gene>
<evidence type="ECO:0000256" key="5">
    <source>
        <dbReference type="ARBA" id="ARBA00023136"/>
    </source>
</evidence>
<keyword evidence="5 7" id="KW-0472">Membrane</keyword>
<dbReference type="GO" id="GO:0016020">
    <property type="term" value="C:membrane"/>
    <property type="evidence" value="ECO:0007669"/>
    <property type="project" value="UniProtKB-SubCell"/>
</dbReference>
<dbReference type="CDD" id="cd12829">
    <property type="entry name" value="Alr1p-like"/>
    <property type="match status" value="1"/>
</dbReference>
<dbReference type="SUPFAM" id="SSF144083">
    <property type="entry name" value="Magnesium transport protein CorA, transmembrane region"/>
    <property type="match status" value="1"/>
</dbReference>
<dbReference type="GO" id="GO:0015095">
    <property type="term" value="F:magnesium ion transmembrane transporter activity"/>
    <property type="evidence" value="ECO:0007669"/>
    <property type="project" value="InterPro"/>
</dbReference>
<evidence type="ECO:0000313" key="8">
    <source>
        <dbReference type="EMBL" id="ORZ04104.1"/>
    </source>
</evidence>
<feature type="region of interest" description="Disordered" evidence="6">
    <location>
        <begin position="1"/>
        <end position="30"/>
    </location>
</feature>
<comment type="similarity">
    <text evidence="2">Belongs to the CorA metal ion transporter (MIT) (TC 1.A.35) family.</text>
</comment>
<evidence type="ECO:0000256" key="3">
    <source>
        <dbReference type="ARBA" id="ARBA00022692"/>
    </source>
</evidence>
<dbReference type="Gene3D" id="1.20.58.340">
    <property type="entry name" value="Magnesium transport protein CorA, transmembrane region"/>
    <property type="match status" value="2"/>
</dbReference>
<keyword evidence="3 7" id="KW-0812">Transmembrane</keyword>
<evidence type="ECO:0000313" key="9">
    <source>
        <dbReference type="Proteomes" id="UP000193560"/>
    </source>
</evidence>
<dbReference type="InterPro" id="IPR045861">
    <property type="entry name" value="CorA_cytoplasmic_dom"/>
</dbReference>
<comment type="subcellular location">
    <subcellularLocation>
        <location evidence="1">Membrane</location>
        <topology evidence="1">Multi-pass membrane protein</topology>
    </subcellularLocation>
</comment>
<organism evidence="8 9">
    <name type="scientific">Absidia repens</name>
    <dbReference type="NCBI Taxonomy" id="90262"/>
    <lineage>
        <taxon>Eukaryota</taxon>
        <taxon>Fungi</taxon>
        <taxon>Fungi incertae sedis</taxon>
        <taxon>Mucoromycota</taxon>
        <taxon>Mucoromycotina</taxon>
        <taxon>Mucoromycetes</taxon>
        <taxon>Mucorales</taxon>
        <taxon>Cunninghamellaceae</taxon>
        <taxon>Absidia</taxon>
    </lineage>
</organism>